<evidence type="ECO:0000313" key="3">
    <source>
        <dbReference type="Proteomes" id="UP000183567"/>
    </source>
</evidence>
<feature type="transmembrane region" description="Helical" evidence="1">
    <location>
        <begin position="106"/>
        <end position="125"/>
    </location>
</feature>
<proteinExistence type="predicted"/>
<keyword evidence="1" id="KW-0812">Transmembrane</keyword>
<gene>
    <name evidence="2" type="ORF">AZE42_05966</name>
</gene>
<keyword evidence="3" id="KW-1185">Reference proteome</keyword>
<dbReference type="EMBL" id="LVVM01004802">
    <property type="protein sequence ID" value="OJA12165.1"/>
    <property type="molecule type" value="Genomic_DNA"/>
</dbReference>
<feature type="transmembrane region" description="Helical" evidence="1">
    <location>
        <begin position="68"/>
        <end position="86"/>
    </location>
</feature>
<comment type="caution">
    <text evidence="2">The sequence shown here is derived from an EMBL/GenBank/DDBJ whole genome shotgun (WGS) entry which is preliminary data.</text>
</comment>
<organism evidence="2 3">
    <name type="scientific">Rhizopogon vesiculosus</name>
    <dbReference type="NCBI Taxonomy" id="180088"/>
    <lineage>
        <taxon>Eukaryota</taxon>
        <taxon>Fungi</taxon>
        <taxon>Dikarya</taxon>
        <taxon>Basidiomycota</taxon>
        <taxon>Agaricomycotina</taxon>
        <taxon>Agaricomycetes</taxon>
        <taxon>Agaricomycetidae</taxon>
        <taxon>Boletales</taxon>
        <taxon>Suillineae</taxon>
        <taxon>Rhizopogonaceae</taxon>
        <taxon>Rhizopogon</taxon>
    </lineage>
</organism>
<keyword evidence="1" id="KW-0472">Membrane</keyword>
<reference evidence="2 3" key="1">
    <citation type="submission" date="2016-03" db="EMBL/GenBank/DDBJ databases">
        <title>Comparative genomics of the ectomycorrhizal sister species Rhizopogon vinicolor and Rhizopogon vesiculosus (Basidiomycota: Boletales) reveals a divergence of the mating type B locus.</title>
        <authorList>
            <person name="Mujic A.B."/>
            <person name="Kuo A."/>
            <person name="Tritt A."/>
            <person name="Lipzen A."/>
            <person name="Chen C."/>
            <person name="Johnson J."/>
            <person name="Sharma A."/>
            <person name="Barry K."/>
            <person name="Grigoriev I.V."/>
            <person name="Spatafora J.W."/>
        </authorList>
    </citation>
    <scope>NUCLEOTIDE SEQUENCE [LARGE SCALE GENOMIC DNA]</scope>
    <source>
        <strain evidence="2 3">AM-OR11-056</strain>
    </source>
</reference>
<evidence type="ECO:0000313" key="2">
    <source>
        <dbReference type="EMBL" id="OJA12165.1"/>
    </source>
</evidence>
<dbReference type="AlphaFoldDB" id="A0A1J8PTE7"/>
<sequence length="272" mass="30278">MSTAPSSVPPTCFVAGDIVTFDSDEYSTKLAPSPKKVGTFAVLIFDYCITLEAEVFKVGLASEMDVRAVYIHHIAVLAIGMTFVAALRTQYYPGESCVRYGTASNVLHILCIIAAEGLLIIRIYAAWNSKRLLIFLLVFPILCFITSYIISDTPLVFNSTNTTPITIRQRIRVTVYCWVSYHISQDFWSSSRMHELHGFLSQIREFNLNSHNTTAHASHISSPQIVMHSVLASRILFNLRASEGCSGTHHTLEALTDIQFEGGQCSTLIYEV</sequence>
<dbReference type="Proteomes" id="UP000183567">
    <property type="component" value="Unassembled WGS sequence"/>
</dbReference>
<evidence type="ECO:0000256" key="1">
    <source>
        <dbReference type="SAM" id="Phobius"/>
    </source>
</evidence>
<feature type="transmembrane region" description="Helical" evidence="1">
    <location>
        <begin position="132"/>
        <end position="150"/>
    </location>
</feature>
<protein>
    <submittedName>
        <fullName evidence="2">Uncharacterized protein</fullName>
    </submittedName>
</protein>
<name>A0A1J8PTE7_9AGAM</name>
<keyword evidence="1" id="KW-1133">Transmembrane helix</keyword>
<accession>A0A1J8PTE7</accession>
<feature type="transmembrane region" description="Helical" evidence="1">
    <location>
        <begin position="37"/>
        <end position="56"/>
    </location>
</feature>
<dbReference type="OrthoDB" id="2958007at2759"/>